<dbReference type="Gene3D" id="3.40.630.30">
    <property type="match status" value="1"/>
</dbReference>
<dbReference type="CDD" id="cd04301">
    <property type="entry name" value="NAT_SF"/>
    <property type="match status" value="1"/>
</dbReference>
<reference evidence="4" key="1">
    <citation type="submission" date="2023-10" db="EMBL/GenBank/DDBJ databases">
        <title>Screening of Alkalihalophilus pseudofirmusBZ-TG-HK211 and Its Alleviation of Salt Stress on Rapeseed Growth.</title>
        <authorList>
            <person name="Zhao B."/>
            <person name="Guo T."/>
        </authorList>
    </citation>
    <scope>NUCLEOTIDE SEQUENCE</scope>
    <source>
        <strain evidence="4">BZ-TG-HK211</strain>
    </source>
</reference>
<dbReference type="GO" id="GO:0016747">
    <property type="term" value="F:acyltransferase activity, transferring groups other than amino-acyl groups"/>
    <property type="evidence" value="ECO:0007669"/>
    <property type="project" value="InterPro"/>
</dbReference>
<dbReference type="InterPro" id="IPR050832">
    <property type="entry name" value="Bact_Acetyltransf"/>
</dbReference>
<evidence type="ECO:0000313" key="5">
    <source>
        <dbReference type="Proteomes" id="UP001285636"/>
    </source>
</evidence>
<sequence length="165" mass="18780">MQLKIRYVTEEDAPALLKLFKELDASEMMLYNPGERRDSIEPIKSMIHHLSKPQSALFVAEVEQQLAGYLTVQAGGLERIRHRAYITLGVSASFRGIGIASALFDSLFTWAANHQISRLELTVIKHNKPAFDLYRKMGFVLEGEKVHSLIINGEPVNEYYLYKLL</sequence>
<proteinExistence type="predicted"/>
<evidence type="ECO:0000256" key="1">
    <source>
        <dbReference type="ARBA" id="ARBA00022679"/>
    </source>
</evidence>
<dbReference type="InterPro" id="IPR016181">
    <property type="entry name" value="Acyl_CoA_acyltransferase"/>
</dbReference>
<dbReference type="RefSeq" id="WP_323467631.1">
    <property type="nucleotide sequence ID" value="NZ_CP144224.1"/>
</dbReference>
<keyword evidence="2" id="KW-0012">Acyltransferase</keyword>
<gene>
    <name evidence="4" type="ORF">RYX45_18590</name>
</gene>
<evidence type="ECO:0000259" key="3">
    <source>
        <dbReference type="PROSITE" id="PS51186"/>
    </source>
</evidence>
<evidence type="ECO:0000256" key="2">
    <source>
        <dbReference type="ARBA" id="ARBA00023315"/>
    </source>
</evidence>
<dbReference type="PANTHER" id="PTHR43877">
    <property type="entry name" value="AMINOALKYLPHOSPHONATE N-ACETYLTRANSFERASE-RELATED-RELATED"/>
    <property type="match status" value="1"/>
</dbReference>
<organism evidence="4 5">
    <name type="scientific">Alkalihalophilus pseudofirmus</name>
    <name type="common">Bacillus pseudofirmus</name>
    <dbReference type="NCBI Taxonomy" id="79885"/>
    <lineage>
        <taxon>Bacteria</taxon>
        <taxon>Bacillati</taxon>
        <taxon>Bacillota</taxon>
        <taxon>Bacilli</taxon>
        <taxon>Bacillales</taxon>
        <taxon>Bacillaceae</taxon>
        <taxon>Alkalihalophilus</taxon>
    </lineage>
</organism>
<dbReference type="EMBL" id="JAWJAY010000008">
    <property type="protein sequence ID" value="MDV2887197.1"/>
    <property type="molecule type" value="Genomic_DNA"/>
</dbReference>
<evidence type="ECO:0000313" key="4">
    <source>
        <dbReference type="EMBL" id="MDV2887197.1"/>
    </source>
</evidence>
<comment type="caution">
    <text evidence="4">The sequence shown here is derived from an EMBL/GenBank/DDBJ whole genome shotgun (WGS) entry which is preliminary data.</text>
</comment>
<dbReference type="Proteomes" id="UP001285636">
    <property type="component" value="Unassembled WGS sequence"/>
</dbReference>
<dbReference type="InterPro" id="IPR000182">
    <property type="entry name" value="GNAT_dom"/>
</dbReference>
<dbReference type="PANTHER" id="PTHR43877:SF2">
    <property type="entry name" value="AMINOALKYLPHOSPHONATE N-ACETYLTRANSFERASE-RELATED"/>
    <property type="match status" value="1"/>
</dbReference>
<protein>
    <submittedName>
        <fullName evidence="4">GNAT family N-acetyltransferase</fullName>
    </submittedName>
</protein>
<dbReference type="Pfam" id="PF00583">
    <property type="entry name" value="Acetyltransf_1"/>
    <property type="match status" value="1"/>
</dbReference>
<keyword evidence="1" id="KW-0808">Transferase</keyword>
<feature type="domain" description="N-acetyltransferase" evidence="3">
    <location>
        <begin position="3"/>
        <end position="165"/>
    </location>
</feature>
<dbReference type="AlphaFoldDB" id="A0AAJ2NRW8"/>
<dbReference type="SUPFAM" id="SSF55729">
    <property type="entry name" value="Acyl-CoA N-acyltransferases (Nat)"/>
    <property type="match status" value="1"/>
</dbReference>
<dbReference type="PROSITE" id="PS51186">
    <property type="entry name" value="GNAT"/>
    <property type="match status" value="1"/>
</dbReference>
<name>A0AAJ2NRW8_ALKPS</name>
<accession>A0AAJ2NRW8</accession>